<gene>
    <name evidence="4" type="ORF">CLG96_03260</name>
</gene>
<keyword evidence="1 2" id="KW-0597">Phosphoprotein</keyword>
<accession>A0A2T5G349</accession>
<dbReference type="SMART" id="SM00448">
    <property type="entry name" value="REC"/>
    <property type="match status" value="1"/>
</dbReference>
<organism evidence="4 5">
    <name type="scientific">Sphingomonas oleivorans</name>
    <dbReference type="NCBI Taxonomy" id="1735121"/>
    <lineage>
        <taxon>Bacteria</taxon>
        <taxon>Pseudomonadati</taxon>
        <taxon>Pseudomonadota</taxon>
        <taxon>Alphaproteobacteria</taxon>
        <taxon>Sphingomonadales</taxon>
        <taxon>Sphingomonadaceae</taxon>
        <taxon>Sphingomonas</taxon>
    </lineage>
</organism>
<evidence type="ECO:0000259" key="3">
    <source>
        <dbReference type="PROSITE" id="PS50110"/>
    </source>
</evidence>
<evidence type="ECO:0000313" key="5">
    <source>
        <dbReference type="Proteomes" id="UP000244162"/>
    </source>
</evidence>
<dbReference type="Gene3D" id="3.40.50.2300">
    <property type="match status" value="1"/>
</dbReference>
<dbReference type="InterPro" id="IPR011006">
    <property type="entry name" value="CheY-like_superfamily"/>
</dbReference>
<evidence type="ECO:0000256" key="2">
    <source>
        <dbReference type="PROSITE-ProRule" id="PRU00169"/>
    </source>
</evidence>
<feature type="domain" description="Response regulatory" evidence="3">
    <location>
        <begin position="20"/>
        <end position="134"/>
    </location>
</feature>
<name>A0A2T5G349_9SPHN</name>
<evidence type="ECO:0000313" key="4">
    <source>
        <dbReference type="EMBL" id="PTQ13572.1"/>
    </source>
</evidence>
<dbReference type="PANTHER" id="PTHR44591">
    <property type="entry name" value="STRESS RESPONSE REGULATOR PROTEIN 1"/>
    <property type="match status" value="1"/>
</dbReference>
<feature type="modified residue" description="4-aspartylphosphate" evidence="2">
    <location>
        <position position="69"/>
    </location>
</feature>
<proteinExistence type="predicted"/>
<evidence type="ECO:0000256" key="1">
    <source>
        <dbReference type="ARBA" id="ARBA00022553"/>
    </source>
</evidence>
<dbReference type="InterPro" id="IPR001789">
    <property type="entry name" value="Sig_transdc_resp-reg_receiver"/>
</dbReference>
<sequence>MLRVICGHVQEDFRVPDDILISVIDDDESLCLAMVGLIRSFGYRASGHGSAEAFLRSGEMARARCIVTDIHMAGLNGLELKQLLDEQECHVPVIMMTARTEEALLMRARESGALCLLQKPFPADALIGWIDKALAT</sequence>
<comment type="caution">
    <text evidence="4">The sequence shown here is derived from an EMBL/GenBank/DDBJ whole genome shotgun (WGS) entry which is preliminary data.</text>
</comment>
<dbReference type="GO" id="GO:0000160">
    <property type="term" value="P:phosphorelay signal transduction system"/>
    <property type="evidence" value="ECO:0007669"/>
    <property type="project" value="InterPro"/>
</dbReference>
<dbReference type="EMBL" id="NWBU01000004">
    <property type="protein sequence ID" value="PTQ13572.1"/>
    <property type="molecule type" value="Genomic_DNA"/>
</dbReference>
<keyword evidence="5" id="KW-1185">Reference proteome</keyword>
<protein>
    <submittedName>
        <fullName evidence="4">Response regulator</fullName>
    </submittedName>
</protein>
<dbReference type="PROSITE" id="PS50110">
    <property type="entry name" value="RESPONSE_REGULATORY"/>
    <property type="match status" value="1"/>
</dbReference>
<dbReference type="OrthoDB" id="9782655at2"/>
<reference evidence="4 5" key="1">
    <citation type="submission" date="2017-09" db="EMBL/GenBank/DDBJ databases">
        <title>Sphingomonas panjinensis sp.nov., isolated from oil-contaminated soil.</title>
        <authorList>
            <person name="Wang L."/>
            <person name="Chen L."/>
        </authorList>
    </citation>
    <scope>NUCLEOTIDE SEQUENCE [LARGE SCALE GENOMIC DNA]</scope>
    <source>
        <strain evidence="4 5">FW-11</strain>
    </source>
</reference>
<dbReference type="AlphaFoldDB" id="A0A2T5G349"/>
<dbReference type="SUPFAM" id="SSF52172">
    <property type="entry name" value="CheY-like"/>
    <property type="match status" value="1"/>
</dbReference>
<dbReference type="InterPro" id="IPR050595">
    <property type="entry name" value="Bact_response_regulator"/>
</dbReference>
<dbReference type="Pfam" id="PF00072">
    <property type="entry name" value="Response_reg"/>
    <property type="match status" value="1"/>
</dbReference>
<dbReference type="PANTHER" id="PTHR44591:SF25">
    <property type="entry name" value="CHEMOTAXIS TWO-COMPONENT RESPONSE REGULATOR"/>
    <property type="match status" value="1"/>
</dbReference>
<dbReference type="Proteomes" id="UP000244162">
    <property type="component" value="Unassembled WGS sequence"/>
</dbReference>